<evidence type="ECO:0000313" key="1">
    <source>
        <dbReference type="EMBL" id="MWK60490.1"/>
    </source>
</evidence>
<proteinExistence type="predicted"/>
<reference evidence="1 2" key="1">
    <citation type="submission" date="2019-12" db="EMBL/GenBank/DDBJ databases">
        <title>Draft genome sequence of Pseudomonas otitidis recovered from a chicken carcass.</title>
        <authorList>
            <person name="Vieira T.R."/>
            <person name="Oliviera E.F.C."/>
            <person name="Silva N.M.V."/>
            <person name="Sambrano G.E."/>
            <person name="Cibulski S.P."/>
            <person name="Cardoso M.R.I."/>
        </authorList>
    </citation>
    <scope>NUCLEOTIDE SEQUENCE [LARGE SCALE GENOMIC DNA]</scope>
    <source>
        <strain evidence="1 2">25_K</strain>
    </source>
</reference>
<protein>
    <submittedName>
        <fullName evidence="1">Uncharacterized protein</fullName>
    </submittedName>
</protein>
<organism evidence="1 2">
    <name type="scientific">Metapseudomonas otitidis</name>
    <dbReference type="NCBI Taxonomy" id="319939"/>
    <lineage>
        <taxon>Bacteria</taxon>
        <taxon>Pseudomonadati</taxon>
        <taxon>Pseudomonadota</taxon>
        <taxon>Gammaproteobacteria</taxon>
        <taxon>Pseudomonadales</taxon>
        <taxon>Pseudomonadaceae</taxon>
        <taxon>Metapseudomonas</taxon>
    </lineage>
</organism>
<gene>
    <name evidence="1" type="ORF">GO594_31445</name>
</gene>
<dbReference type="RefSeq" id="WP_160483508.1">
    <property type="nucleotide sequence ID" value="NZ_WTFN01000513.1"/>
</dbReference>
<dbReference type="EMBL" id="WTFN01000513">
    <property type="protein sequence ID" value="MWK60490.1"/>
    <property type="molecule type" value="Genomic_DNA"/>
</dbReference>
<name>A0A7X3HF05_9GAMM</name>
<accession>A0A7X3HF05</accession>
<evidence type="ECO:0000313" key="2">
    <source>
        <dbReference type="Proteomes" id="UP000461288"/>
    </source>
</evidence>
<dbReference type="Proteomes" id="UP000461288">
    <property type="component" value="Unassembled WGS sequence"/>
</dbReference>
<dbReference type="AlphaFoldDB" id="A0A7X3HF05"/>
<comment type="caution">
    <text evidence="1">The sequence shown here is derived from an EMBL/GenBank/DDBJ whole genome shotgun (WGS) entry which is preliminary data.</text>
</comment>
<feature type="non-terminal residue" evidence="1">
    <location>
        <position position="80"/>
    </location>
</feature>
<sequence length="80" mass="8606">MTAQQSAAETLPYTLTLRQVYCDELYLRVGLVLTASDESLAGFDAVTIDPPVLYEDTSREEANTLYGGVTMNGEAIGGDL</sequence>